<keyword evidence="2" id="KW-1185">Reference proteome</keyword>
<evidence type="ECO:0000313" key="2">
    <source>
        <dbReference type="Proteomes" id="UP000069771"/>
    </source>
</evidence>
<name>A0A140DW76_9FIRM</name>
<dbReference type="KEGG" id="fro:AALO17_17690"/>
<protein>
    <submittedName>
        <fullName evidence="1">Uncharacterized protein</fullName>
    </submittedName>
</protein>
<accession>A0A140DW76</accession>
<reference evidence="1 2" key="1">
    <citation type="journal article" date="2016" name="Gut Pathog.">
        <title>Whole genome sequencing of "Faecalibaculum rodentium" ALO17, isolated from C57BL/6J laboratory mouse feces.</title>
        <authorList>
            <person name="Lim S."/>
            <person name="Chang D.H."/>
            <person name="Ahn S."/>
            <person name="Kim B.C."/>
        </authorList>
    </citation>
    <scope>NUCLEOTIDE SEQUENCE [LARGE SCALE GENOMIC DNA]</scope>
    <source>
        <strain evidence="1 2">Alo17</strain>
    </source>
</reference>
<proteinExistence type="predicted"/>
<dbReference type="Proteomes" id="UP000069771">
    <property type="component" value="Chromosome"/>
</dbReference>
<organism evidence="1 2">
    <name type="scientific">Faecalibaculum rodentium</name>
    <dbReference type="NCBI Taxonomy" id="1702221"/>
    <lineage>
        <taxon>Bacteria</taxon>
        <taxon>Bacillati</taxon>
        <taxon>Bacillota</taxon>
        <taxon>Erysipelotrichia</taxon>
        <taxon>Erysipelotrichales</taxon>
        <taxon>Erysipelotrichaceae</taxon>
        <taxon>Faecalibaculum</taxon>
    </lineage>
</organism>
<sequence>MMAVTRKGDNVMDANNQASGLHFTFEKRGCRKLLQKHDTLELSVTDTITRQADHDFFKTKYASRQKWKGLPILECRVNDPSAGSVRVAFTREGTRICVIYLTRTLLKKAFTQELESFLKGAGA</sequence>
<dbReference type="EMBL" id="CP011391">
    <property type="protein sequence ID" value="AMK54903.1"/>
    <property type="molecule type" value="Genomic_DNA"/>
</dbReference>
<dbReference type="STRING" id="1702221.AALO17_17690"/>
<evidence type="ECO:0000313" key="1">
    <source>
        <dbReference type="EMBL" id="AMK54903.1"/>
    </source>
</evidence>
<dbReference type="AlphaFoldDB" id="A0A140DW76"/>
<gene>
    <name evidence="1" type="ORF">AALO17_17690</name>
</gene>